<accession>A0A1I6FRR1</accession>
<dbReference type="InterPro" id="IPR018966">
    <property type="entry name" value="VTC_domain"/>
</dbReference>
<reference evidence="3" key="1">
    <citation type="submission" date="2016-10" db="EMBL/GenBank/DDBJ databases">
        <authorList>
            <person name="Varghese N."/>
            <person name="Submissions S."/>
        </authorList>
    </citation>
    <scope>NUCLEOTIDE SEQUENCE [LARGE SCALE GENOMIC DNA]</scope>
    <source>
        <strain evidence="3">DSM 26921</strain>
    </source>
</reference>
<evidence type="ECO:0000313" key="3">
    <source>
        <dbReference type="Proteomes" id="UP000199658"/>
    </source>
</evidence>
<sequence length="275" mass="31892">MTQFTPNMDLDWLVSGFTPITLDQLNESAEMLSRIDNKYVVDRWSLERVLPELLTQFDILEIDNRRMFTYETRYFDDAERSAYYEHHQGLRKGFKVRVRRYADAGLSYLEVKVKGRRGMTVKHRLPYTLGAGESLCNEALSFARDTYSEHYGKPFRYALQPALDIRYQRITLVAKSGGERMTIDARLQFWNSNNSLNATSDVFIVETKSALGRGFADKCLRRVHARPTKKCSKYCIGMAALGEVTRWNRFMPTMRLLKLMDGSQLARLPERLKAA</sequence>
<dbReference type="CDD" id="cd07750">
    <property type="entry name" value="PolyPPase_VTC_like"/>
    <property type="match status" value="1"/>
</dbReference>
<evidence type="ECO:0000259" key="1">
    <source>
        <dbReference type="Pfam" id="PF09359"/>
    </source>
</evidence>
<proteinExistence type="predicted"/>
<organism evidence="2 3">
    <name type="scientific">Litoreibacter janthinus</name>
    <dbReference type="NCBI Taxonomy" id="670154"/>
    <lineage>
        <taxon>Bacteria</taxon>
        <taxon>Pseudomonadati</taxon>
        <taxon>Pseudomonadota</taxon>
        <taxon>Alphaproteobacteria</taxon>
        <taxon>Rhodobacterales</taxon>
        <taxon>Roseobacteraceae</taxon>
        <taxon>Litoreibacter</taxon>
    </lineage>
</organism>
<dbReference type="GO" id="GO:0006799">
    <property type="term" value="P:polyphosphate biosynthetic process"/>
    <property type="evidence" value="ECO:0007669"/>
    <property type="project" value="UniProtKB-ARBA"/>
</dbReference>
<dbReference type="Pfam" id="PF09359">
    <property type="entry name" value="VTC"/>
    <property type="match status" value="1"/>
</dbReference>
<dbReference type="InterPro" id="IPR042267">
    <property type="entry name" value="VTC_sf"/>
</dbReference>
<gene>
    <name evidence="2" type="ORF">SAMN04488002_0162</name>
</gene>
<protein>
    <submittedName>
        <fullName evidence="2">VTC domain-containing protein</fullName>
    </submittedName>
</protein>
<keyword evidence="3" id="KW-1185">Reference proteome</keyword>
<evidence type="ECO:0000313" key="2">
    <source>
        <dbReference type="EMBL" id="SFR32588.1"/>
    </source>
</evidence>
<dbReference type="EMBL" id="FOYO01000001">
    <property type="protein sequence ID" value="SFR32588.1"/>
    <property type="molecule type" value="Genomic_DNA"/>
</dbReference>
<dbReference type="STRING" id="670154.SAMN04488002_0162"/>
<dbReference type="Gene3D" id="3.20.100.30">
    <property type="entry name" value="VTC, catalytic tunnel domain"/>
    <property type="match status" value="1"/>
</dbReference>
<dbReference type="RefSeq" id="WP_217642970.1">
    <property type="nucleotide sequence ID" value="NZ_FOYO01000001.1"/>
</dbReference>
<feature type="domain" description="VTC" evidence="1">
    <location>
        <begin position="34"/>
        <end position="241"/>
    </location>
</feature>
<name>A0A1I6FRR1_9RHOB</name>
<dbReference type="AlphaFoldDB" id="A0A1I6FRR1"/>
<dbReference type="Proteomes" id="UP000199658">
    <property type="component" value="Unassembled WGS sequence"/>
</dbReference>